<dbReference type="InterPro" id="IPR036188">
    <property type="entry name" value="FAD/NAD-bd_sf"/>
</dbReference>
<dbReference type="HOGENOM" id="CLU_2818694_0_0_6"/>
<reference evidence="1 2" key="1">
    <citation type="journal article" date="2011" name="PLoS Pathog.">
        <title>Dynamic evolution of pathogenicity revealed by sequencing and comparative genomics of 19 Pseudomonas syringae isolates.</title>
        <authorList>
            <person name="Baltrus D.A."/>
            <person name="Nishimura M.T."/>
            <person name="Romanchuk A."/>
            <person name="Chang J.H."/>
            <person name="Mukhtar M.S."/>
            <person name="Cherkis K."/>
            <person name="Roach J."/>
            <person name="Grant S.R."/>
            <person name="Jones C.D."/>
            <person name="Dangl J.L."/>
        </authorList>
    </citation>
    <scope>NUCLEOTIDE SEQUENCE [LARGE SCALE GENOMIC DNA]</scope>
    <source>
        <strain evidence="2">race 4</strain>
    </source>
</reference>
<dbReference type="Proteomes" id="UP000005466">
    <property type="component" value="Unassembled WGS sequence"/>
</dbReference>
<dbReference type="EMBL" id="ADWY01002780">
    <property type="protein sequence ID" value="EGH18480.1"/>
    <property type="molecule type" value="Genomic_DNA"/>
</dbReference>
<name>F3CGT8_PSESG</name>
<accession>F3CGT8</accession>
<proteinExistence type="predicted"/>
<dbReference type="Gene3D" id="3.50.50.60">
    <property type="entry name" value="FAD/NAD(P)-binding domain"/>
    <property type="match status" value="1"/>
</dbReference>
<evidence type="ECO:0000313" key="2">
    <source>
        <dbReference type="Proteomes" id="UP000005466"/>
    </source>
</evidence>
<comment type="caution">
    <text evidence="1">The sequence shown here is derived from an EMBL/GenBank/DDBJ whole genome shotgun (WGS) entry which is preliminary data.</text>
</comment>
<dbReference type="Gene3D" id="3.30.9.10">
    <property type="entry name" value="D-Amino Acid Oxidase, subunit A, domain 2"/>
    <property type="match status" value="1"/>
</dbReference>
<feature type="non-terminal residue" evidence="1">
    <location>
        <position position="67"/>
    </location>
</feature>
<feature type="non-terminal residue" evidence="1">
    <location>
        <position position="1"/>
    </location>
</feature>
<dbReference type="AlphaFoldDB" id="F3CGT8"/>
<keyword evidence="1" id="KW-0489">Methyltransferase</keyword>
<dbReference type="GO" id="GO:0032259">
    <property type="term" value="P:methylation"/>
    <property type="evidence" value="ECO:0007669"/>
    <property type="project" value="UniProtKB-KW"/>
</dbReference>
<keyword evidence="1" id="KW-0808">Transferase</keyword>
<evidence type="ECO:0000313" key="1">
    <source>
        <dbReference type="EMBL" id="EGH18480.1"/>
    </source>
</evidence>
<organism evidence="1 2">
    <name type="scientific">Pseudomonas savastanoi pv. glycinea str. race 4</name>
    <dbReference type="NCBI Taxonomy" id="875330"/>
    <lineage>
        <taxon>Bacteria</taxon>
        <taxon>Pseudomonadati</taxon>
        <taxon>Pseudomonadota</taxon>
        <taxon>Gammaproteobacteria</taxon>
        <taxon>Pseudomonadales</taxon>
        <taxon>Pseudomonadaceae</taxon>
        <taxon>Pseudomonas</taxon>
    </lineage>
</organism>
<protein>
    <submittedName>
        <fullName evidence="1">Bifunctional tRNA (Mnm(5)s(2)U34)-methyltransferase/FAD-dependent cmnm(5)s(2)U34 oxidoreductase</fullName>
    </submittedName>
</protein>
<dbReference type="GO" id="GO:0008168">
    <property type="term" value="F:methyltransferase activity"/>
    <property type="evidence" value="ECO:0007669"/>
    <property type="project" value="UniProtKB-KW"/>
</dbReference>
<sequence length="67" mass="7383">LGLRRVDDQWQVWSDEQLIDSAPVVVLAGAADIQKFSQSADLPLKRIRGQITRLPQTQASAALRSVV</sequence>
<gene>
    <name evidence="1" type="primary">mnmC</name>
    <name evidence="1" type="ORF">Pgy4_36545</name>
</gene>